<keyword evidence="5" id="KW-1185">Reference proteome</keyword>
<dbReference type="Gene3D" id="1.10.357.10">
    <property type="entry name" value="Tetracycline Repressor, domain 2"/>
    <property type="match status" value="1"/>
</dbReference>
<dbReference type="PANTHER" id="PTHR43479">
    <property type="entry name" value="ACREF/ENVCD OPERON REPRESSOR-RELATED"/>
    <property type="match status" value="1"/>
</dbReference>
<evidence type="ECO:0000313" key="5">
    <source>
        <dbReference type="Proteomes" id="UP001501510"/>
    </source>
</evidence>
<dbReference type="InterPro" id="IPR001647">
    <property type="entry name" value="HTH_TetR"/>
</dbReference>
<comment type="caution">
    <text evidence="4">The sequence shown here is derived from an EMBL/GenBank/DDBJ whole genome shotgun (WGS) entry which is preliminary data.</text>
</comment>
<dbReference type="Proteomes" id="UP001501510">
    <property type="component" value="Unassembled WGS sequence"/>
</dbReference>
<dbReference type="Pfam" id="PF00440">
    <property type="entry name" value="TetR_N"/>
    <property type="match status" value="1"/>
</dbReference>
<dbReference type="InterPro" id="IPR009057">
    <property type="entry name" value="Homeodomain-like_sf"/>
</dbReference>
<proteinExistence type="predicted"/>
<feature type="domain" description="HTH tetR-type" evidence="3">
    <location>
        <begin position="1"/>
        <end position="61"/>
    </location>
</feature>
<accession>A0ABN1JGQ9</accession>
<dbReference type="PANTHER" id="PTHR43479:SF11">
    <property type="entry name" value="ACREF_ENVCD OPERON REPRESSOR-RELATED"/>
    <property type="match status" value="1"/>
</dbReference>
<dbReference type="InterPro" id="IPR050624">
    <property type="entry name" value="HTH-type_Tx_Regulator"/>
</dbReference>
<reference evidence="4 5" key="1">
    <citation type="journal article" date="2019" name="Int. J. Syst. Evol. Microbiol.">
        <title>The Global Catalogue of Microorganisms (GCM) 10K type strain sequencing project: providing services to taxonomists for standard genome sequencing and annotation.</title>
        <authorList>
            <consortium name="The Broad Institute Genomics Platform"/>
            <consortium name="The Broad Institute Genome Sequencing Center for Infectious Disease"/>
            <person name="Wu L."/>
            <person name="Ma J."/>
        </authorList>
    </citation>
    <scope>NUCLEOTIDE SEQUENCE [LARGE SCALE GENOMIC DNA]</scope>
    <source>
        <strain evidence="4 5">JCM 1407</strain>
    </source>
</reference>
<dbReference type="SUPFAM" id="SSF48498">
    <property type="entry name" value="Tetracyclin repressor-like, C-terminal domain"/>
    <property type="match status" value="1"/>
</dbReference>
<dbReference type="RefSeq" id="WP_343760768.1">
    <property type="nucleotide sequence ID" value="NZ_BAAACG010000008.1"/>
</dbReference>
<evidence type="ECO:0000259" key="3">
    <source>
        <dbReference type="PROSITE" id="PS50977"/>
    </source>
</evidence>
<gene>
    <name evidence="4" type="ORF">GCM10008906_17140</name>
</gene>
<organism evidence="4 5">
    <name type="scientific">Clostridium oceanicum</name>
    <dbReference type="NCBI Taxonomy" id="1543"/>
    <lineage>
        <taxon>Bacteria</taxon>
        <taxon>Bacillati</taxon>
        <taxon>Bacillota</taxon>
        <taxon>Clostridia</taxon>
        <taxon>Eubacteriales</taxon>
        <taxon>Clostridiaceae</taxon>
        <taxon>Clostridium</taxon>
    </lineage>
</organism>
<feature type="DNA-binding region" description="H-T-H motif" evidence="2">
    <location>
        <begin position="24"/>
        <end position="43"/>
    </location>
</feature>
<name>A0ABN1JGQ9_9CLOT</name>
<dbReference type="SUPFAM" id="SSF46689">
    <property type="entry name" value="Homeodomain-like"/>
    <property type="match status" value="1"/>
</dbReference>
<dbReference type="PRINTS" id="PR00455">
    <property type="entry name" value="HTHTETR"/>
</dbReference>
<protein>
    <recommendedName>
        <fullName evidence="3">HTH tetR-type domain-containing protein</fullName>
    </recommendedName>
</protein>
<evidence type="ECO:0000313" key="4">
    <source>
        <dbReference type="EMBL" id="GAA0738971.1"/>
    </source>
</evidence>
<dbReference type="EMBL" id="BAAACG010000008">
    <property type="protein sequence ID" value="GAA0738971.1"/>
    <property type="molecule type" value="Genomic_DNA"/>
</dbReference>
<dbReference type="Gene3D" id="1.10.10.60">
    <property type="entry name" value="Homeodomain-like"/>
    <property type="match status" value="1"/>
</dbReference>
<evidence type="ECO:0000256" key="2">
    <source>
        <dbReference type="PROSITE-ProRule" id="PRU00335"/>
    </source>
</evidence>
<sequence length="199" mass="23062">MSTREMILQTAFLGFLEKGFDSISLNELIKRTNLTKGAFYYHFKSKEELLKEIIDKYFHSYIDKNGEELLHVEGNIYDKVNFIVKSIGKMQREMICFGDIEVDTKAFHRLFLSAIKKDDRLRKHNEENTKKIKGVFELIVKEAQDEGYIKKDIPASKIANLINICIKGTMVEWMVCQKSGLENSLKENLLSLLEIAKVC</sequence>
<dbReference type="InterPro" id="IPR023772">
    <property type="entry name" value="DNA-bd_HTH_TetR-type_CS"/>
</dbReference>
<dbReference type="PROSITE" id="PS01081">
    <property type="entry name" value="HTH_TETR_1"/>
    <property type="match status" value="1"/>
</dbReference>
<evidence type="ECO:0000256" key="1">
    <source>
        <dbReference type="ARBA" id="ARBA00023125"/>
    </source>
</evidence>
<dbReference type="PROSITE" id="PS50977">
    <property type="entry name" value="HTH_TETR_2"/>
    <property type="match status" value="1"/>
</dbReference>
<dbReference type="InterPro" id="IPR036271">
    <property type="entry name" value="Tet_transcr_reg_TetR-rel_C_sf"/>
</dbReference>
<keyword evidence="1 2" id="KW-0238">DNA-binding</keyword>